<evidence type="ECO:0000313" key="12">
    <source>
        <dbReference type="Proteomes" id="UP001142489"/>
    </source>
</evidence>
<dbReference type="GO" id="GO:0055085">
    <property type="term" value="P:transmembrane transport"/>
    <property type="evidence" value="ECO:0007669"/>
    <property type="project" value="InterPro"/>
</dbReference>
<dbReference type="Pfam" id="PF00153">
    <property type="entry name" value="Mito_carr"/>
    <property type="match status" value="3"/>
</dbReference>
<dbReference type="PROSITE" id="PS50920">
    <property type="entry name" value="SOLCAR"/>
    <property type="match status" value="3"/>
</dbReference>
<dbReference type="AlphaFoldDB" id="A0A9Q1B0C3"/>
<evidence type="ECO:0000256" key="1">
    <source>
        <dbReference type="ARBA" id="ARBA00004448"/>
    </source>
</evidence>
<organism evidence="11 12">
    <name type="scientific">Phrynocephalus forsythii</name>
    <dbReference type="NCBI Taxonomy" id="171643"/>
    <lineage>
        <taxon>Eukaryota</taxon>
        <taxon>Metazoa</taxon>
        <taxon>Chordata</taxon>
        <taxon>Craniata</taxon>
        <taxon>Vertebrata</taxon>
        <taxon>Euteleostomi</taxon>
        <taxon>Lepidosauria</taxon>
        <taxon>Squamata</taxon>
        <taxon>Bifurcata</taxon>
        <taxon>Unidentata</taxon>
        <taxon>Episquamata</taxon>
        <taxon>Toxicofera</taxon>
        <taxon>Iguania</taxon>
        <taxon>Acrodonta</taxon>
        <taxon>Agamidae</taxon>
        <taxon>Agaminae</taxon>
        <taxon>Phrynocephalus</taxon>
    </lineage>
</organism>
<evidence type="ECO:0008006" key="13">
    <source>
        <dbReference type="Google" id="ProtNLM"/>
    </source>
</evidence>
<proteinExistence type="inferred from homology"/>
<evidence type="ECO:0000256" key="2">
    <source>
        <dbReference type="ARBA" id="ARBA00006375"/>
    </source>
</evidence>
<reference evidence="11" key="1">
    <citation type="journal article" date="2023" name="DNA Res.">
        <title>Chromosome-level genome assembly of Phrynocephalus forsythii using third-generation DNA sequencing and Hi-C analysis.</title>
        <authorList>
            <person name="Qi Y."/>
            <person name="Zhao W."/>
            <person name="Zhao Y."/>
            <person name="Niu C."/>
            <person name="Cao S."/>
            <person name="Zhang Y."/>
        </authorList>
    </citation>
    <scope>NUCLEOTIDE SEQUENCE</scope>
    <source>
        <tissue evidence="11">Muscle</tissue>
    </source>
</reference>
<protein>
    <recommendedName>
        <fullName evidence="13">Graves disease carrier protein</fullName>
    </recommendedName>
</protein>
<evidence type="ECO:0000256" key="5">
    <source>
        <dbReference type="ARBA" id="ARBA00022737"/>
    </source>
</evidence>
<evidence type="ECO:0000313" key="11">
    <source>
        <dbReference type="EMBL" id="KAJ7324265.1"/>
    </source>
</evidence>
<evidence type="ECO:0000256" key="3">
    <source>
        <dbReference type="ARBA" id="ARBA00022448"/>
    </source>
</evidence>
<evidence type="ECO:0000256" key="8">
    <source>
        <dbReference type="ARBA" id="ARBA00023136"/>
    </source>
</evidence>
<dbReference type="SUPFAM" id="SSF103506">
    <property type="entry name" value="Mitochondrial carrier"/>
    <property type="match status" value="1"/>
</dbReference>
<comment type="caution">
    <text evidence="11">The sequence shown here is derived from an EMBL/GenBank/DDBJ whole genome shotgun (WGS) entry which is preliminary data.</text>
</comment>
<keyword evidence="8 9" id="KW-0472">Membrane</keyword>
<dbReference type="Gene3D" id="1.50.40.10">
    <property type="entry name" value="Mitochondrial carrier domain"/>
    <property type="match status" value="1"/>
</dbReference>
<comment type="subcellular location">
    <subcellularLocation>
        <location evidence="1">Mitochondrion inner membrane</location>
        <topology evidence="1">Multi-pass membrane protein</topology>
    </subcellularLocation>
</comment>
<evidence type="ECO:0000256" key="7">
    <source>
        <dbReference type="ARBA" id="ARBA00023128"/>
    </source>
</evidence>
<dbReference type="PRINTS" id="PR00928">
    <property type="entry name" value="GRAVESDC"/>
</dbReference>
<dbReference type="InterPro" id="IPR018108">
    <property type="entry name" value="MCP_transmembrane"/>
</dbReference>
<feature type="repeat" description="Solcar" evidence="9">
    <location>
        <begin position="360"/>
        <end position="446"/>
    </location>
</feature>
<sequence>MEMQFCLNEDSDPMNLLAWLNTSQLNQNFILSSSYNQYYAFNLNRFAERMLKGNHPLLNLHSLKHCGIPFGSYCRRKAKRPFKRQLSRFTILPLNISVFLEIRIALVDDARYCRHIDRLVLHFLGPSTACGKISQDALLEEEPRDTDHCLTRSAFDTNNKQAKTETTFQPSPQGNPPPPQSNFWKMLFGRPFLEKKEKAGERFSAALNFLPNFLNCLAFHLSTSLSRGFLGNRSAHTYQDRRVVNKIPGGKGRSAHRFAIRNGRKASEVSWLVLTTCLSRPEDDLRPPFKKKDKNFQRKIWRPPSPPPEEWGSKTCSPRKACNFPGQTLCWWWCTAPYGHRGDGDGAGARLPSSSARRDFYWLRSFLAGGVAGCCAKTTIAPLDRVKILLQAHNHHYKHLGVISTLCAVPKKEGYLGLYKGNGAMMIRIFPYGAIQFTAFGQYKEIIKKKLGISGHIHRLMAGSMAGMTAVICTYPLDMVRARLAFQVKGDDKYNGIIHAFKTIYAKEGGMQGFYRGLIPTIVGMAPYAGFSFFTFGTLKSVGLAHAPTLLGRPSLDNPDVLVLKTHVNLLCGGIAGAIAQTISYPLDVTRRRMQLGAILPDSEKCLTMVQTLKYVYGNHGIRRGLYRGLSLNYIRCVPSQAVAFTTYELMKQFLHLN</sequence>
<evidence type="ECO:0000256" key="6">
    <source>
        <dbReference type="ARBA" id="ARBA00022792"/>
    </source>
</evidence>
<accession>A0A9Q1B0C3</accession>
<dbReference type="GO" id="GO:0005743">
    <property type="term" value="C:mitochondrial inner membrane"/>
    <property type="evidence" value="ECO:0007669"/>
    <property type="project" value="UniProtKB-SubCell"/>
</dbReference>
<dbReference type="Proteomes" id="UP001142489">
    <property type="component" value="Unassembled WGS sequence"/>
</dbReference>
<keyword evidence="12" id="KW-1185">Reference proteome</keyword>
<feature type="repeat" description="Solcar" evidence="9">
    <location>
        <begin position="564"/>
        <end position="654"/>
    </location>
</feature>
<dbReference type="PANTHER" id="PTHR24089">
    <property type="entry name" value="SOLUTE CARRIER FAMILY 25"/>
    <property type="match status" value="1"/>
</dbReference>
<keyword evidence="5" id="KW-0677">Repeat</keyword>
<comment type="similarity">
    <text evidence="2">Belongs to the mitochondrial carrier (TC 2.A.29) family.</text>
</comment>
<dbReference type="InterPro" id="IPR002167">
    <property type="entry name" value="GDC-like"/>
</dbReference>
<name>A0A9Q1B0C3_9SAUR</name>
<gene>
    <name evidence="11" type="ORF">JRQ81_017285</name>
</gene>
<keyword evidence="6" id="KW-0999">Mitochondrion inner membrane</keyword>
<dbReference type="EMBL" id="JAPFRF010000008">
    <property type="protein sequence ID" value="KAJ7324265.1"/>
    <property type="molecule type" value="Genomic_DNA"/>
</dbReference>
<dbReference type="PRINTS" id="PR00926">
    <property type="entry name" value="MITOCARRIER"/>
</dbReference>
<dbReference type="InterPro" id="IPR023395">
    <property type="entry name" value="MCP_dom_sf"/>
</dbReference>
<dbReference type="InterPro" id="IPR002067">
    <property type="entry name" value="MCP"/>
</dbReference>
<keyword evidence="4 9" id="KW-0812">Transmembrane</keyword>
<feature type="region of interest" description="Disordered" evidence="10">
    <location>
        <begin position="160"/>
        <end position="179"/>
    </location>
</feature>
<keyword evidence="3" id="KW-0813">Transport</keyword>
<feature type="repeat" description="Solcar" evidence="9">
    <location>
        <begin position="454"/>
        <end position="542"/>
    </location>
</feature>
<evidence type="ECO:0000256" key="10">
    <source>
        <dbReference type="SAM" id="MobiDB-lite"/>
    </source>
</evidence>
<keyword evidence="7" id="KW-0496">Mitochondrion</keyword>
<dbReference type="OrthoDB" id="270584at2759"/>
<evidence type="ECO:0000256" key="9">
    <source>
        <dbReference type="PROSITE-ProRule" id="PRU00282"/>
    </source>
</evidence>
<evidence type="ECO:0000256" key="4">
    <source>
        <dbReference type="ARBA" id="ARBA00022692"/>
    </source>
</evidence>